<dbReference type="PANTHER" id="PTHR10848">
    <property type="entry name" value="MEIOTIC RECOMBINATION PROTEIN SPO11"/>
    <property type="match status" value="1"/>
</dbReference>
<evidence type="ECO:0000256" key="7">
    <source>
        <dbReference type="ARBA" id="ARBA00023029"/>
    </source>
</evidence>
<dbReference type="GO" id="GO:0003918">
    <property type="term" value="F:DNA topoisomerase type II (double strand cut, ATP-hydrolyzing) activity"/>
    <property type="evidence" value="ECO:0007669"/>
    <property type="project" value="UniProtKB-UniRule"/>
</dbReference>
<evidence type="ECO:0000256" key="11">
    <source>
        <dbReference type="SAM" id="SignalP"/>
    </source>
</evidence>
<evidence type="ECO:0000256" key="2">
    <source>
        <dbReference type="ARBA" id="ARBA00001946"/>
    </source>
</evidence>
<dbReference type="InterPro" id="IPR002815">
    <property type="entry name" value="Spo11/TopoVI_A"/>
</dbReference>
<dbReference type="Pfam" id="PF04406">
    <property type="entry name" value="TP6A_N"/>
    <property type="match status" value="1"/>
</dbReference>
<feature type="active site" description="O-(5'-phospho-DNA)-tyrosine intermediate" evidence="10">
    <location>
        <position position="30"/>
    </location>
</feature>
<feature type="domain" description="Topoisomerase 6 subunit A/Spo11 TOPRIM" evidence="13">
    <location>
        <begin position="71"/>
        <end position="239"/>
    </location>
</feature>
<evidence type="ECO:0000256" key="9">
    <source>
        <dbReference type="ARBA" id="ARBA00023235"/>
    </source>
</evidence>
<keyword evidence="15" id="KW-1185">Reference proteome</keyword>
<proteinExistence type="inferred from homology"/>
<dbReference type="AlphaFoldDB" id="A0A0N4Y2M8"/>
<evidence type="ECO:0000256" key="8">
    <source>
        <dbReference type="ARBA" id="ARBA00023125"/>
    </source>
</evidence>
<keyword evidence="6" id="KW-0460">Magnesium</keyword>
<comment type="catalytic activity">
    <reaction evidence="1 10">
        <text>ATP-dependent breakage, passage and rejoining of double-stranded DNA.</text>
        <dbReference type="EC" id="5.6.2.2"/>
    </reaction>
</comment>
<keyword evidence="5" id="KW-0479">Metal-binding</keyword>
<evidence type="ECO:0000313" key="15">
    <source>
        <dbReference type="Proteomes" id="UP000271162"/>
    </source>
</evidence>
<protein>
    <recommendedName>
        <fullName evidence="4">DNA topoisomerase (ATP-hydrolyzing)</fullName>
        <ecNumber evidence="4">5.6.2.2</ecNumber>
    </recommendedName>
</protein>
<dbReference type="CDD" id="cd00223">
    <property type="entry name" value="TOPRIM_TopoIIB_SPO"/>
    <property type="match status" value="1"/>
</dbReference>
<dbReference type="STRING" id="27835.A0A0N4Y2M8"/>
<keyword evidence="7 10" id="KW-0799">Topoisomerase</keyword>
<feature type="domain" description="Spo11/DNA topoisomerase VI subunit A N-terminal" evidence="12">
    <location>
        <begin position="2"/>
        <end position="60"/>
    </location>
</feature>
<dbReference type="EMBL" id="UYSL01020234">
    <property type="protein sequence ID" value="VDL73576.1"/>
    <property type="molecule type" value="Genomic_DNA"/>
</dbReference>
<keyword evidence="9 10" id="KW-0413">Isomerase</keyword>
<feature type="signal peptide" evidence="11">
    <location>
        <begin position="1"/>
        <end position="15"/>
    </location>
</feature>
<dbReference type="InterPro" id="IPR034136">
    <property type="entry name" value="TOPRIM_Topo6A/Spo11"/>
</dbReference>
<dbReference type="GO" id="GO:0000706">
    <property type="term" value="P:meiotic DNA double-strand break processing"/>
    <property type="evidence" value="ECO:0007669"/>
    <property type="project" value="TreeGrafter"/>
</dbReference>
<evidence type="ECO:0000259" key="13">
    <source>
        <dbReference type="Pfam" id="PF21180"/>
    </source>
</evidence>
<dbReference type="Proteomes" id="UP000271162">
    <property type="component" value="Unassembled WGS sequence"/>
</dbReference>
<dbReference type="GO" id="GO:0000228">
    <property type="term" value="C:nuclear chromosome"/>
    <property type="evidence" value="ECO:0007669"/>
    <property type="project" value="TreeGrafter"/>
</dbReference>
<keyword evidence="11" id="KW-0732">Signal</keyword>
<name>A0A0N4Y2M8_NIPBR</name>
<dbReference type="PANTHER" id="PTHR10848:SF0">
    <property type="entry name" value="MEIOTIC RECOMBINATION PROTEIN SPO11"/>
    <property type="match status" value="1"/>
</dbReference>
<evidence type="ECO:0000256" key="1">
    <source>
        <dbReference type="ARBA" id="ARBA00000185"/>
    </source>
</evidence>
<dbReference type="OMA" id="IMLTYKY"/>
<accession>A0A0N4Y2M8</accession>
<reference evidence="16" key="1">
    <citation type="submission" date="2017-02" db="UniProtKB">
        <authorList>
            <consortium name="WormBaseParasite"/>
        </authorList>
    </citation>
    <scope>IDENTIFICATION</scope>
</reference>
<sequence length="267" mass="30598">MRLAFILQCLAQIYCLICNGQQSTKRDLYYEYKKLYGSQSVLDRAIKAICDLLDESRKSLMSYRVVSDAQFILVVEKDAIFQKMLDEGYFTVLPASVIVTGKGYPDICTRLVLRWLVGRLAVPIYGLFDSDPHGIEIMLTYKYGSMSDCKEGRGCFVKEMQWLGFKPSDTSVLPIMSHQFIGLCNRDFVKITRIRRRAERLREYDVVKELDLLRSMRCKLELEAVSSIAPQFIISGYLLHCLPALVPVCYRSPNQALVDEQLEASNQ</sequence>
<dbReference type="GO" id="GO:0005524">
    <property type="term" value="F:ATP binding"/>
    <property type="evidence" value="ECO:0007669"/>
    <property type="project" value="InterPro"/>
</dbReference>
<dbReference type="GO" id="GO:0007131">
    <property type="term" value="P:reciprocal meiotic recombination"/>
    <property type="evidence" value="ECO:0007669"/>
    <property type="project" value="TreeGrafter"/>
</dbReference>
<dbReference type="GO" id="GO:0042138">
    <property type="term" value="P:meiotic DNA double-strand break formation"/>
    <property type="evidence" value="ECO:0007669"/>
    <property type="project" value="TreeGrafter"/>
</dbReference>
<evidence type="ECO:0000256" key="6">
    <source>
        <dbReference type="ARBA" id="ARBA00022842"/>
    </source>
</evidence>
<evidence type="ECO:0000256" key="5">
    <source>
        <dbReference type="ARBA" id="ARBA00022723"/>
    </source>
</evidence>
<dbReference type="SUPFAM" id="SSF56726">
    <property type="entry name" value="DNA topoisomerase IV, alpha subunit"/>
    <property type="match status" value="1"/>
</dbReference>
<organism evidence="16">
    <name type="scientific">Nippostrongylus brasiliensis</name>
    <name type="common">Rat hookworm</name>
    <dbReference type="NCBI Taxonomy" id="27835"/>
    <lineage>
        <taxon>Eukaryota</taxon>
        <taxon>Metazoa</taxon>
        <taxon>Ecdysozoa</taxon>
        <taxon>Nematoda</taxon>
        <taxon>Chromadorea</taxon>
        <taxon>Rhabditida</taxon>
        <taxon>Rhabditina</taxon>
        <taxon>Rhabditomorpha</taxon>
        <taxon>Strongyloidea</taxon>
        <taxon>Heligmosomidae</taxon>
        <taxon>Nippostrongylus</taxon>
    </lineage>
</organism>
<dbReference type="InterPro" id="IPR036078">
    <property type="entry name" value="Spo11/TopoVI_A_sf"/>
</dbReference>
<comment type="cofactor">
    <cofactor evidence="2">
        <name>Mg(2+)</name>
        <dbReference type="ChEBI" id="CHEBI:18420"/>
    </cofactor>
</comment>
<evidence type="ECO:0000313" key="16">
    <source>
        <dbReference type="WBParaSite" id="NBR_0000998601-mRNA-1"/>
    </source>
</evidence>
<evidence type="ECO:0000256" key="10">
    <source>
        <dbReference type="PROSITE-ProRule" id="PRU01385"/>
    </source>
</evidence>
<evidence type="ECO:0000313" key="14">
    <source>
        <dbReference type="EMBL" id="VDL73576.1"/>
    </source>
</evidence>
<dbReference type="InterPro" id="IPR013049">
    <property type="entry name" value="Spo11/TopoVI_A_N"/>
</dbReference>
<dbReference type="PROSITE" id="PS52041">
    <property type="entry name" value="TOPO_IIB"/>
    <property type="match status" value="1"/>
</dbReference>
<evidence type="ECO:0000259" key="12">
    <source>
        <dbReference type="Pfam" id="PF04406"/>
    </source>
</evidence>
<evidence type="ECO:0000256" key="3">
    <source>
        <dbReference type="ARBA" id="ARBA00006559"/>
    </source>
</evidence>
<keyword evidence="8 10" id="KW-0238">DNA-binding</keyword>
<reference evidence="14 15" key="2">
    <citation type="submission" date="2018-11" db="EMBL/GenBank/DDBJ databases">
        <authorList>
            <consortium name="Pathogen Informatics"/>
        </authorList>
    </citation>
    <scope>NUCLEOTIDE SEQUENCE [LARGE SCALE GENOMIC DNA]</scope>
</reference>
<dbReference type="WBParaSite" id="NBR_0000998601-mRNA-1">
    <property type="protein sequence ID" value="NBR_0000998601-mRNA-1"/>
    <property type="gene ID" value="NBR_0000998601"/>
</dbReference>
<dbReference type="GO" id="GO:0003677">
    <property type="term" value="F:DNA binding"/>
    <property type="evidence" value="ECO:0007669"/>
    <property type="project" value="UniProtKB-UniRule"/>
</dbReference>
<dbReference type="EC" id="5.6.2.2" evidence="4"/>
<comment type="similarity">
    <text evidence="3 10">Belongs to the TOP6A family.</text>
</comment>
<dbReference type="Gene3D" id="3.40.1360.10">
    <property type="match status" value="1"/>
</dbReference>
<feature type="chain" id="PRO_5043125209" description="DNA topoisomerase (ATP-hydrolyzing)" evidence="11">
    <location>
        <begin position="16"/>
        <end position="267"/>
    </location>
</feature>
<evidence type="ECO:0000256" key="4">
    <source>
        <dbReference type="ARBA" id="ARBA00012895"/>
    </source>
</evidence>
<gene>
    <name evidence="14" type="ORF">NBR_LOCUS9987</name>
</gene>
<dbReference type="Pfam" id="PF21180">
    <property type="entry name" value="TOP6A-Spo11_Toprim"/>
    <property type="match status" value="1"/>
</dbReference>
<dbReference type="GO" id="GO:0046872">
    <property type="term" value="F:metal ion binding"/>
    <property type="evidence" value="ECO:0007669"/>
    <property type="project" value="UniProtKB-KW"/>
</dbReference>